<evidence type="ECO:0000256" key="1">
    <source>
        <dbReference type="SAM" id="MobiDB-lite"/>
    </source>
</evidence>
<feature type="chain" id="PRO_5016069141" evidence="2">
    <location>
        <begin position="27"/>
        <end position="273"/>
    </location>
</feature>
<feature type="compositionally biased region" description="Low complexity" evidence="1">
    <location>
        <begin position="181"/>
        <end position="273"/>
    </location>
</feature>
<sequence>MKRWNRWTAWICMLLVVALMSGCANAANYVKDTYPLVSADGKGKTTAKVYEAEGKTVPEVAGELAAQEKPQETSKEDPDQMFLIYDNRIVNLQKNPENAANTLIEIDSIEYAKSHYDSSFLEGYLTATLVQSIFGGDWWDKSYKKYSNPYKGYSTAVPSKSASPGSSSSTDEKKPTTTDRTGSFSSKGTTPSTGSSSGSASSGSSSGKSSTSTGSSSSSSSSSGSSGSSKSSGSWSTSSSGSVRKNDGSTPSTKSSSKPKTSSRSGSFSSKKR</sequence>
<dbReference type="EMBL" id="QJVJ01000002">
    <property type="protein sequence ID" value="PYI56433.1"/>
    <property type="molecule type" value="Genomic_DNA"/>
</dbReference>
<accession>A0A2V5KEC1</accession>
<feature type="compositionally biased region" description="Low complexity" evidence="1">
    <location>
        <begin position="159"/>
        <end position="169"/>
    </location>
</feature>
<dbReference type="OrthoDB" id="2967172at2"/>
<dbReference type="AlphaFoldDB" id="A0A2V5KEC1"/>
<keyword evidence="2" id="KW-0732">Signal</keyword>
<dbReference type="Proteomes" id="UP000247476">
    <property type="component" value="Unassembled WGS sequence"/>
</dbReference>
<comment type="caution">
    <text evidence="3">The sequence shown here is derived from an EMBL/GenBank/DDBJ whole genome shotgun (WGS) entry which is preliminary data.</text>
</comment>
<evidence type="ECO:0000313" key="3">
    <source>
        <dbReference type="EMBL" id="PYI56433.1"/>
    </source>
</evidence>
<feature type="region of interest" description="Disordered" evidence="1">
    <location>
        <begin position="155"/>
        <end position="273"/>
    </location>
</feature>
<protein>
    <submittedName>
        <fullName evidence="3">DUF4247 domain-containing protein</fullName>
    </submittedName>
</protein>
<dbReference type="RefSeq" id="WP_110838959.1">
    <property type="nucleotide sequence ID" value="NZ_QJVJ01000002.1"/>
</dbReference>
<gene>
    <name evidence="3" type="ORF">DLM86_05505</name>
</gene>
<keyword evidence="4" id="KW-1185">Reference proteome</keyword>
<evidence type="ECO:0000256" key="2">
    <source>
        <dbReference type="SAM" id="SignalP"/>
    </source>
</evidence>
<organism evidence="3 4">
    <name type="scientific">Paenibacillus flagellatus</name>
    <dbReference type="NCBI Taxonomy" id="2211139"/>
    <lineage>
        <taxon>Bacteria</taxon>
        <taxon>Bacillati</taxon>
        <taxon>Bacillota</taxon>
        <taxon>Bacilli</taxon>
        <taxon>Bacillales</taxon>
        <taxon>Paenibacillaceae</taxon>
        <taxon>Paenibacillus</taxon>
    </lineage>
</organism>
<name>A0A2V5KEC1_9BACL</name>
<proteinExistence type="predicted"/>
<dbReference type="InterPro" id="IPR025341">
    <property type="entry name" value="DUF4247"/>
</dbReference>
<evidence type="ECO:0000313" key="4">
    <source>
        <dbReference type="Proteomes" id="UP000247476"/>
    </source>
</evidence>
<feature type="signal peptide" evidence="2">
    <location>
        <begin position="1"/>
        <end position="26"/>
    </location>
</feature>
<reference evidence="3 4" key="1">
    <citation type="submission" date="2018-05" db="EMBL/GenBank/DDBJ databases">
        <title>Paenibacillus flagellatus sp. nov., isolated from selenium mineral soil.</title>
        <authorList>
            <person name="Dai X."/>
        </authorList>
    </citation>
    <scope>NUCLEOTIDE SEQUENCE [LARGE SCALE GENOMIC DNA]</scope>
    <source>
        <strain evidence="3 4">DXL2</strain>
    </source>
</reference>
<dbReference type="PROSITE" id="PS51257">
    <property type="entry name" value="PROKAR_LIPOPROTEIN"/>
    <property type="match status" value="1"/>
</dbReference>
<dbReference type="Pfam" id="PF14042">
    <property type="entry name" value="DUF4247"/>
    <property type="match status" value="1"/>
</dbReference>